<evidence type="ECO:0000313" key="2">
    <source>
        <dbReference type="EMBL" id="NVN31100.1"/>
    </source>
</evidence>
<keyword evidence="2" id="KW-0808">Transferase</keyword>
<dbReference type="AlphaFoldDB" id="A0A850NS92"/>
<dbReference type="EMBL" id="JABXXQ010000285">
    <property type="protein sequence ID" value="NVN31100.1"/>
    <property type="molecule type" value="Genomic_DNA"/>
</dbReference>
<name>A0A850NS92_9PROT</name>
<evidence type="ECO:0000313" key="3">
    <source>
        <dbReference type="Proteomes" id="UP000557688"/>
    </source>
</evidence>
<evidence type="ECO:0000313" key="1">
    <source>
        <dbReference type="EMBL" id="MBB3172994.1"/>
    </source>
</evidence>
<dbReference type="Pfam" id="PF13704">
    <property type="entry name" value="Glyco_tranf_2_4"/>
    <property type="match status" value="1"/>
</dbReference>
<dbReference type="GO" id="GO:0016740">
    <property type="term" value="F:transferase activity"/>
    <property type="evidence" value="ECO:0007669"/>
    <property type="project" value="UniProtKB-KW"/>
</dbReference>
<dbReference type="Proteomes" id="UP000565205">
    <property type="component" value="Unassembled WGS sequence"/>
</dbReference>
<organism evidence="2 4">
    <name type="scientific">Endobacter medicaginis</name>
    <dbReference type="NCBI Taxonomy" id="1181271"/>
    <lineage>
        <taxon>Bacteria</taxon>
        <taxon>Pseudomonadati</taxon>
        <taxon>Pseudomonadota</taxon>
        <taxon>Alphaproteobacteria</taxon>
        <taxon>Acetobacterales</taxon>
        <taxon>Acetobacteraceae</taxon>
        <taxon>Endobacter</taxon>
    </lineage>
</organism>
<dbReference type="EMBL" id="JACHXV010000003">
    <property type="protein sequence ID" value="MBB3172994.1"/>
    <property type="molecule type" value="Genomic_DNA"/>
</dbReference>
<gene>
    <name evidence="1" type="ORF">FHR90_000812</name>
    <name evidence="2" type="ORF">HUK83_12235</name>
</gene>
<sequence length="320" mass="35944">MASVLVVTMQRDEGAMLSRWLAHYASLFSMTNLAIVDNGSTDTMTLELLGFAERSGARVLRHYATDLDFLEKGRVVTEVIHTLEADAHRRWQRYDFIIPVDCDELLGVFTRDGVSLTPDDIHAEFHAWRGIDRVLRVGMSLFNVPGQDGWFSPNRSFHKGIVPGGELMALDKGFHSPVLRSGDAHERTRLTYLHYHNAPFAVLRRKARLKLQEPYAACTDLEQLRRYARDPAVPGNHLIADLLLTEAEYEAIYDHELRIMVNPASPTLLYSPAGLVRWDAEAYLALNPDVREYGLGPLEHYVACGWTEGRALSPAAAMSG</sequence>
<dbReference type="Proteomes" id="UP000557688">
    <property type="component" value="Unassembled WGS sequence"/>
</dbReference>
<dbReference type="RefSeq" id="WP_176625162.1">
    <property type="nucleotide sequence ID" value="NZ_JABXXQ010000285.1"/>
</dbReference>
<accession>A0A850NS92</accession>
<protein>
    <submittedName>
        <fullName evidence="2">Glycosyltransferase family 2 protein</fullName>
    </submittedName>
</protein>
<comment type="caution">
    <text evidence="2">The sequence shown here is derived from an EMBL/GenBank/DDBJ whole genome shotgun (WGS) entry which is preliminary data.</text>
</comment>
<keyword evidence="3" id="KW-1185">Reference proteome</keyword>
<reference evidence="2 4" key="1">
    <citation type="submission" date="2020-06" db="EMBL/GenBank/DDBJ databases">
        <title>Description of novel acetic acid bacteria.</title>
        <authorList>
            <person name="Sombolestani A."/>
        </authorList>
    </citation>
    <scope>NUCLEOTIDE SEQUENCE [LARGE SCALE GENOMIC DNA]</scope>
    <source>
        <strain evidence="2 4">LMG 26838</strain>
    </source>
</reference>
<evidence type="ECO:0000313" key="4">
    <source>
        <dbReference type="Proteomes" id="UP000565205"/>
    </source>
</evidence>
<reference evidence="1 3" key="2">
    <citation type="submission" date="2020-08" db="EMBL/GenBank/DDBJ databases">
        <title>Genomic Encyclopedia of Type Strains, Phase III (KMG-III): the genomes of soil and plant-associated and newly described type strains.</title>
        <authorList>
            <person name="Whitman W."/>
        </authorList>
    </citation>
    <scope>NUCLEOTIDE SEQUENCE [LARGE SCALE GENOMIC DNA]</scope>
    <source>
        <strain evidence="1 3">CECT 8088</strain>
    </source>
</reference>
<proteinExistence type="predicted"/>